<dbReference type="AlphaFoldDB" id="A0A8T0AT34"/>
<accession>A0A8T0AT34</accession>
<dbReference type="Proteomes" id="UP000606274">
    <property type="component" value="Unassembled WGS sequence"/>
</dbReference>
<dbReference type="Pfam" id="PF08238">
    <property type="entry name" value="Sel1"/>
    <property type="match status" value="8"/>
</dbReference>
<name>A0A8T0AT34_SILME</name>
<keyword evidence="2" id="KW-1133">Transmembrane helix</keyword>
<comment type="caution">
    <text evidence="3">The sequence shown here is derived from an EMBL/GenBank/DDBJ whole genome shotgun (WGS) entry which is preliminary data.</text>
</comment>
<sequence>MRYDLDKMRVSRSSGFFFSTVMVCASLLSVIQCHITTHTTMSPLHMSPSGDFLHFDSSPDFVTVNSSVQLSYSCSKSCMVGVEISLSTPEKTGLVTFRRSWTHVRGIQKLRTRMIQLKFPPAVVYKRDFFLRRTTEAQDVMLRAWLVHLDGTESTRRHVGVNQYEEAVVRMFKTLRTIPPPERPAKSWDRCLAWGVELIWNGTKDRIEKCPIGSDVVRLLTFPFANTGETYGVIRTFPALANREMATASFGARVEPRLTMSVWIYLLQRCRAKLCSIIKHVNEQRKYTTPLLLLSDTGNLVVQVRLTSGLERAFTVHTNLPLLTWIRLDLFIQTSKVKVIITQADSEDHLTEGVYNFQEDVLYNDILGYFVIGGCIYMPGIHGYIGPVKYYRLGSETVVNPLTPERTLKELNEAHRRCEDIKQISEGYVKALQDSKAALANDVCVSCYEQLRRTFVPEKCLQTWSWDHQTKYSAALKILRRHEEELVSGLWNSKTASLFGQRLYNDVLKSIADGGLVDIESSLLDLLKLCSCWGHHQAALMLATLHLSGLGVPADQEKGHVYSLIGGVQDERLALLHLGYKHMQGLDGFPKDQDTAYGYYANVGRQTSIDHNKVQDSEQVLTENIHLTNPEELQMQSGESDEMVQFLKHQAYRGDPESQKTLARMSFFGSNGMTKDIGAAMKWYARSAMQMTDASAMYDYAILLLKGIGGKRNKTLALKLLEKAADMGYVDALNALGWYHGTVGKNDSKAAYYFDLAARKGSRDGVFNLGVYHLNGAIPDSPGRNETAAFQCFLSAGELGHMEGALEAASSLSRGHLPGVSRDPEKAVALLKPISERNGHLGFTVRDALRAFQQGSWDEALLKYSLLAETGFVVAQTNAAHLCEVLKHRSSCQLRYHNFSTYNHVPQESGLLKMGDHYSAVGDMVKAVELYSRAALRGSAQGTYNLAVMSENGHDIPAHILERMKISNGPQLNQSALVEKLLLRCRELEGKGGKMAEMTPCSLAFFGLRVSRMWHSFTGCTVHLTLTLATFLLLVLAIVTQSALAQYSAAPPHSVPHRSSVPHREPPNLDQVTETQTSDSPVGDGPSRDPTRIGQSYVTRHVRFLQEAADLVVTATGVLLCALFTIFVSHLI</sequence>
<feature type="compositionally biased region" description="Polar residues" evidence="1">
    <location>
        <begin position="1070"/>
        <end position="1080"/>
    </location>
</feature>
<gene>
    <name evidence="3" type="ORF">HF521_006371</name>
</gene>
<dbReference type="InterPro" id="IPR011990">
    <property type="entry name" value="TPR-like_helical_dom_sf"/>
</dbReference>
<evidence type="ECO:0000256" key="2">
    <source>
        <dbReference type="SAM" id="Phobius"/>
    </source>
</evidence>
<dbReference type="PANTHER" id="PTHR44444:SF1">
    <property type="entry name" value="PROTEIN SEL-1 HOMOLOG 3"/>
    <property type="match status" value="1"/>
</dbReference>
<organism evidence="3 4">
    <name type="scientific">Silurus meridionalis</name>
    <name type="common">Southern catfish</name>
    <name type="synonym">Silurus soldatovi meridionalis</name>
    <dbReference type="NCBI Taxonomy" id="175797"/>
    <lineage>
        <taxon>Eukaryota</taxon>
        <taxon>Metazoa</taxon>
        <taxon>Chordata</taxon>
        <taxon>Craniata</taxon>
        <taxon>Vertebrata</taxon>
        <taxon>Euteleostomi</taxon>
        <taxon>Actinopterygii</taxon>
        <taxon>Neopterygii</taxon>
        <taxon>Teleostei</taxon>
        <taxon>Ostariophysi</taxon>
        <taxon>Siluriformes</taxon>
        <taxon>Siluridae</taxon>
        <taxon>Silurus</taxon>
    </lineage>
</organism>
<evidence type="ECO:0008006" key="5">
    <source>
        <dbReference type="Google" id="ProtNLM"/>
    </source>
</evidence>
<proteinExistence type="predicted"/>
<keyword evidence="2" id="KW-0812">Transmembrane</keyword>
<evidence type="ECO:0000313" key="3">
    <source>
        <dbReference type="EMBL" id="KAF7696277.1"/>
    </source>
</evidence>
<feature type="transmembrane region" description="Helical" evidence="2">
    <location>
        <begin position="1108"/>
        <end position="1128"/>
    </location>
</feature>
<dbReference type="PANTHER" id="PTHR44444">
    <property type="entry name" value="PROTEIN SEL-1 HOMOLOG 3"/>
    <property type="match status" value="1"/>
</dbReference>
<dbReference type="InterPro" id="IPR006597">
    <property type="entry name" value="Sel1-like"/>
</dbReference>
<protein>
    <recommendedName>
        <fullName evidence="5">Protein sel-1 homolog 3-like</fullName>
    </recommendedName>
</protein>
<dbReference type="Gene3D" id="1.25.40.10">
    <property type="entry name" value="Tetratricopeptide repeat domain"/>
    <property type="match status" value="3"/>
</dbReference>
<feature type="region of interest" description="Disordered" evidence="1">
    <location>
        <begin position="1051"/>
        <end position="1091"/>
    </location>
</feature>
<reference evidence="3" key="1">
    <citation type="submission" date="2020-08" db="EMBL/GenBank/DDBJ databases">
        <title>Chromosome-level assembly of Southern catfish (Silurus meridionalis) provides insights into visual adaptation to the nocturnal and benthic lifestyles.</title>
        <authorList>
            <person name="Zhang Y."/>
            <person name="Wang D."/>
            <person name="Peng Z."/>
        </authorList>
    </citation>
    <scope>NUCLEOTIDE SEQUENCE</scope>
    <source>
        <strain evidence="3">SWU-2019-XX</strain>
        <tissue evidence="3">Muscle</tissue>
    </source>
</reference>
<dbReference type="InterPro" id="IPR042756">
    <property type="entry name" value="Sel-1L3"/>
</dbReference>
<keyword evidence="2" id="KW-0472">Membrane</keyword>
<dbReference type="EMBL" id="JABFDY010000016">
    <property type="protein sequence ID" value="KAF7696277.1"/>
    <property type="molecule type" value="Genomic_DNA"/>
</dbReference>
<evidence type="ECO:0000256" key="1">
    <source>
        <dbReference type="SAM" id="MobiDB-lite"/>
    </source>
</evidence>
<feature type="transmembrane region" description="Helical" evidence="2">
    <location>
        <begin position="1013"/>
        <end position="1039"/>
    </location>
</feature>
<evidence type="ECO:0000313" key="4">
    <source>
        <dbReference type="Proteomes" id="UP000606274"/>
    </source>
</evidence>
<dbReference type="SMART" id="SM00671">
    <property type="entry name" value="SEL1"/>
    <property type="match status" value="8"/>
</dbReference>
<dbReference type="OrthoDB" id="272077at2759"/>
<keyword evidence="4" id="KW-1185">Reference proteome</keyword>
<dbReference type="SUPFAM" id="SSF81901">
    <property type="entry name" value="HCP-like"/>
    <property type="match status" value="3"/>
</dbReference>